<evidence type="ECO:0000313" key="2">
    <source>
        <dbReference type="Proteomes" id="UP000035287"/>
    </source>
</evidence>
<dbReference type="GO" id="GO:0005829">
    <property type="term" value="C:cytosol"/>
    <property type="evidence" value="ECO:0007669"/>
    <property type="project" value="TreeGrafter"/>
</dbReference>
<dbReference type="PANTHER" id="PTHR11647">
    <property type="entry name" value="HYDRANTOINASE/DIHYDROPYRIMIDINASE FAMILY MEMBER"/>
    <property type="match status" value="1"/>
</dbReference>
<keyword evidence="2" id="KW-1185">Reference proteome</keyword>
<reference evidence="1 2" key="1">
    <citation type="submission" date="2015-06" db="EMBL/GenBank/DDBJ databases">
        <authorList>
            <person name="Zeng Y."/>
            <person name="Huang Y."/>
        </authorList>
    </citation>
    <scope>NUCLEOTIDE SEQUENCE [LARGE SCALE GENOMIC DNA]</scope>
    <source>
        <strain evidence="1 2">PQ-2</strain>
    </source>
</reference>
<organism evidence="1 2">
    <name type="scientific">Croceicoccus naphthovorans</name>
    <dbReference type="NCBI Taxonomy" id="1348774"/>
    <lineage>
        <taxon>Bacteria</taxon>
        <taxon>Pseudomonadati</taxon>
        <taxon>Pseudomonadota</taxon>
        <taxon>Alphaproteobacteria</taxon>
        <taxon>Sphingomonadales</taxon>
        <taxon>Erythrobacteraceae</taxon>
        <taxon>Croceicoccus</taxon>
    </lineage>
</organism>
<accession>A0A0G3XE38</accession>
<keyword evidence="1" id="KW-0378">Hydrolase</keyword>
<dbReference type="EMBL" id="CP011770">
    <property type="protein sequence ID" value="AKM09462.1"/>
    <property type="molecule type" value="Genomic_DNA"/>
</dbReference>
<dbReference type="PANTHER" id="PTHR11647:SF1">
    <property type="entry name" value="COLLAPSIN RESPONSE MEDIATOR PROTEIN"/>
    <property type="match status" value="1"/>
</dbReference>
<dbReference type="OrthoDB" id="9766983at2"/>
<dbReference type="Pfam" id="PF07969">
    <property type="entry name" value="Amidohydro_3"/>
    <property type="match status" value="2"/>
</dbReference>
<gene>
    <name evidence="1" type="ORF">AB433_04870</name>
</gene>
<dbReference type="GO" id="GO:0016812">
    <property type="term" value="F:hydrolase activity, acting on carbon-nitrogen (but not peptide) bonds, in cyclic amides"/>
    <property type="evidence" value="ECO:0007669"/>
    <property type="project" value="TreeGrafter"/>
</dbReference>
<dbReference type="InterPro" id="IPR013108">
    <property type="entry name" value="Amidohydro_3"/>
</dbReference>
<dbReference type="RefSeq" id="WP_047820150.1">
    <property type="nucleotide sequence ID" value="NZ_CP011770.1"/>
</dbReference>
<dbReference type="KEGG" id="cna:AB433_04870"/>
<dbReference type="STRING" id="1348774.AB433_04870"/>
<dbReference type="Proteomes" id="UP000035287">
    <property type="component" value="Chromosome"/>
</dbReference>
<dbReference type="PATRIC" id="fig|1348774.3.peg.1021"/>
<dbReference type="SUPFAM" id="SSF51338">
    <property type="entry name" value="Composite domain of metallo-dependent hydrolases"/>
    <property type="match status" value="2"/>
</dbReference>
<proteinExistence type="predicted"/>
<dbReference type="InterPro" id="IPR050378">
    <property type="entry name" value="Metallo-dep_Hydrolases_sf"/>
</dbReference>
<protein>
    <submittedName>
        <fullName evidence="1">Amidohydrolase</fullName>
    </submittedName>
</protein>
<sequence>MEDILIRGGTIVDGTGESAFKGDILVRNGKIETIADSIEPKGEERVYDATGCVVSPGFIEPHTHMDAVMWWMPSLDPLPGFGVTTSVIGNCGFTAAPVSPDPKIREEMVNIFTFFEEVPKQPFLDRLPWDWSTWPEYRHSMEKNSPASTNIAAYVGHIAIRLAVMGMDAWERVATPAEVAKMCDHLQKAIDAGALGMSSNLMDHDSKDRPVPSLVADDAEWSALIGVLADNPGSQLQVILDTFFHLKAPEQMERLGNLCRGRGVRVQLAGAGGLLRFQDDIRDKMWKITERQREEDLDFWPSFAHVPPTTALNFFSSSSFAQANEYVWHDVIQAKTEEEKLALLRDPDFRERARDSWDNKAFKQSLVCNPQSMLLLESENGTGPLGLSLKELAEQRGVHPSDALADWVLDNGINSIVNRTPHAMAHDQTVEMLKTDKTVGSISDAGAHGQMLCGGGENILLLTEFLDRKDLTLEEAVYALTGKQALHFNFVDRGVLKEGLAADIAVFNLDEIEPRDLKRVHDVPDGKGGMTWRFSRDAAPMRLTLVNGVPTFDKGAYTGECPGKFVSPEIRQSAQTEAA</sequence>
<evidence type="ECO:0000313" key="1">
    <source>
        <dbReference type="EMBL" id="AKM09462.1"/>
    </source>
</evidence>
<dbReference type="InterPro" id="IPR011059">
    <property type="entry name" value="Metal-dep_hydrolase_composite"/>
</dbReference>
<dbReference type="SUPFAM" id="SSF51556">
    <property type="entry name" value="Metallo-dependent hydrolases"/>
    <property type="match status" value="1"/>
</dbReference>
<dbReference type="InterPro" id="IPR032466">
    <property type="entry name" value="Metal_Hydrolase"/>
</dbReference>
<name>A0A0G3XE38_9SPHN</name>
<dbReference type="AlphaFoldDB" id="A0A0G3XE38"/>
<dbReference type="Gene3D" id="3.20.20.140">
    <property type="entry name" value="Metal-dependent hydrolases"/>
    <property type="match status" value="1"/>
</dbReference>